<sequence>MSRKTLAATLCALLLTGGTLGLTACQETAPTASKTPGSETTPIPSGPKKWVDPLGITTEFTTEPSESEDPLNINAQVRLNRVEGAVTGQFENTFARYIVYFDGEPAAPLQWSATGWQDEVIADGSGEPIDLAGARKLQIVIAGVAYPENLEDPHDVPLTKSLDPAITDATIELPFEGYSRFQIAAEEDFPYRVTVLDNPTRLVLDVKTPTILD</sequence>
<evidence type="ECO:0000313" key="5">
    <source>
        <dbReference type="Proteomes" id="UP000442535"/>
    </source>
</evidence>
<dbReference type="RefSeq" id="WP_154545154.1">
    <property type="nucleotide sequence ID" value="NZ_VUMY01000011.1"/>
</dbReference>
<gene>
    <name evidence="4" type="ORF">FYJ63_06955</name>
</gene>
<feature type="region of interest" description="Disordered" evidence="1">
    <location>
        <begin position="29"/>
        <end position="53"/>
    </location>
</feature>
<feature type="domain" description="AMIN-like" evidence="3">
    <location>
        <begin position="92"/>
        <end position="207"/>
    </location>
</feature>
<proteinExistence type="predicted"/>
<dbReference type="AlphaFoldDB" id="A0A7K0K3B6"/>
<keyword evidence="2" id="KW-0732">Signal</keyword>
<organism evidence="4 5">
    <name type="scientific">Mobiluncus porci</name>
    <dbReference type="NCBI Taxonomy" id="2652278"/>
    <lineage>
        <taxon>Bacteria</taxon>
        <taxon>Bacillati</taxon>
        <taxon>Actinomycetota</taxon>
        <taxon>Actinomycetes</taxon>
        <taxon>Actinomycetales</taxon>
        <taxon>Actinomycetaceae</taxon>
        <taxon>Mobiluncus</taxon>
    </lineage>
</organism>
<dbReference type="InterPro" id="IPR056303">
    <property type="entry name" value="AMIN-like"/>
</dbReference>
<name>A0A7K0K3B6_9ACTO</name>
<evidence type="ECO:0000259" key="3">
    <source>
        <dbReference type="Pfam" id="PF24837"/>
    </source>
</evidence>
<evidence type="ECO:0000256" key="1">
    <source>
        <dbReference type="SAM" id="MobiDB-lite"/>
    </source>
</evidence>
<protein>
    <recommendedName>
        <fullName evidence="3">AMIN-like domain-containing protein</fullName>
    </recommendedName>
</protein>
<accession>A0A7K0K3B6</accession>
<feature type="signal peptide" evidence="2">
    <location>
        <begin position="1"/>
        <end position="24"/>
    </location>
</feature>
<evidence type="ECO:0000313" key="4">
    <source>
        <dbReference type="EMBL" id="MST49973.1"/>
    </source>
</evidence>
<dbReference type="Proteomes" id="UP000442535">
    <property type="component" value="Unassembled WGS sequence"/>
</dbReference>
<dbReference type="Pfam" id="PF24837">
    <property type="entry name" value="AMIN-like"/>
    <property type="match status" value="1"/>
</dbReference>
<comment type="caution">
    <text evidence="4">The sequence shown here is derived from an EMBL/GenBank/DDBJ whole genome shotgun (WGS) entry which is preliminary data.</text>
</comment>
<dbReference type="EMBL" id="VUMY01000011">
    <property type="protein sequence ID" value="MST49973.1"/>
    <property type="molecule type" value="Genomic_DNA"/>
</dbReference>
<reference evidence="4 5" key="1">
    <citation type="submission" date="2019-08" db="EMBL/GenBank/DDBJ databases">
        <title>In-depth cultivation of the pig gut microbiome towards novel bacterial diversity and tailored functional studies.</title>
        <authorList>
            <person name="Wylensek D."/>
            <person name="Hitch T.C.A."/>
            <person name="Clavel T."/>
        </authorList>
    </citation>
    <scope>NUCLEOTIDE SEQUENCE [LARGE SCALE GENOMIC DNA]</scope>
    <source>
        <strain evidence="4 5">RF-GAM-744-WT-7</strain>
    </source>
</reference>
<keyword evidence="5" id="KW-1185">Reference proteome</keyword>
<dbReference type="PROSITE" id="PS51257">
    <property type="entry name" value="PROKAR_LIPOPROTEIN"/>
    <property type="match status" value="1"/>
</dbReference>
<evidence type="ECO:0000256" key="2">
    <source>
        <dbReference type="SAM" id="SignalP"/>
    </source>
</evidence>
<feature type="compositionally biased region" description="Polar residues" evidence="1">
    <location>
        <begin position="29"/>
        <end position="43"/>
    </location>
</feature>
<feature type="chain" id="PRO_5038961974" description="AMIN-like domain-containing protein" evidence="2">
    <location>
        <begin position="25"/>
        <end position="213"/>
    </location>
</feature>